<gene>
    <name evidence="3" type="ORF">AJ78_06856</name>
</gene>
<dbReference type="SUPFAM" id="SSF89895">
    <property type="entry name" value="FYSH domain"/>
    <property type="match status" value="1"/>
</dbReference>
<comment type="caution">
    <text evidence="3">The sequence shown here is derived from an EMBL/GenBank/DDBJ whole genome shotgun (WGS) entry which is preliminary data.</text>
</comment>
<sequence length="114" mass="12775">MTRGNVGVYKVFYKGANDDFLVFIDDVATLRQWKKDRSTPLAQVVSGFQVFITHRQGAQGIHDTASNAMLHSEFGTEDKVACIQQILEKGEVQETENHERNGTKNESKGPRVAH</sequence>
<dbReference type="InterPro" id="IPR039100">
    <property type="entry name" value="Sdo1/SBDS-like"/>
</dbReference>
<proteinExistence type="predicted"/>
<dbReference type="EMBL" id="LGRN01000387">
    <property type="protein sequence ID" value="OJD12578.1"/>
    <property type="molecule type" value="Genomic_DNA"/>
</dbReference>
<dbReference type="InterPro" id="IPR036786">
    <property type="entry name" value="Ribosome_mat_SBDS_N_sf"/>
</dbReference>
<feature type="domain" description="Ribosome maturation protein SDO1/SBDS N-terminal" evidence="2">
    <location>
        <begin position="8"/>
        <end position="100"/>
    </location>
</feature>
<keyword evidence="4" id="KW-1185">Reference proteome</keyword>
<dbReference type="STRING" id="1447872.A0A1J9P9H4"/>
<dbReference type="PANTHER" id="PTHR10927">
    <property type="entry name" value="RIBOSOME MATURATION PROTEIN SBDS"/>
    <property type="match status" value="1"/>
</dbReference>
<feature type="region of interest" description="Disordered" evidence="1">
    <location>
        <begin position="91"/>
        <end position="114"/>
    </location>
</feature>
<accession>A0A1J9P9H4</accession>
<organism evidence="3 4">
    <name type="scientific">Emergomyces pasteurianus Ep9510</name>
    <dbReference type="NCBI Taxonomy" id="1447872"/>
    <lineage>
        <taxon>Eukaryota</taxon>
        <taxon>Fungi</taxon>
        <taxon>Dikarya</taxon>
        <taxon>Ascomycota</taxon>
        <taxon>Pezizomycotina</taxon>
        <taxon>Eurotiomycetes</taxon>
        <taxon>Eurotiomycetidae</taxon>
        <taxon>Onygenales</taxon>
        <taxon>Ajellomycetaceae</taxon>
        <taxon>Emergomyces</taxon>
    </lineage>
</organism>
<dbReference type="AlphaFoldDB" id="A0A1J9P9H4"/>
<protein>
    <recommendedName>
        <fullName evidence="2">Ribosome maturation protein SDO1/SBDS N-terminal domain-containing protein</fullName>
    </recommendedName>
</protein>
<dbReference type="OrthoDB" id="2567806at2759"/>
<dbReference type="VEuPathDB" id="FungiDB:AJ78_06856"/>
<name>A0A1J9P9H4_9EURO</name>
<evidence type="ECO:0000256" key="1">
    <source>
        <dbReference type="SAM" id="MobiDB-lite"/>
    </source>
</evidence>
<reference evidence="3 4" key="1">
    <citation type="submission" date="2015-07" db="EMBL/GenBank/DDBJ databases">
        <title>Emmonsia species relationships and genome sequence.</title>
        <authorList>
            <consortium name="The Broad Institute Genomics Platform"/>
            <person name="Cuomo C.A."/>
            <person name="Munoz J.F."/>
            <person name="Imamovic A."/>
            <person name="Priest M.E."/>
            <person name="Young S."/>
            <person name="Clay O.K."/>
            <person name="McEwen J.G."/>
        </authorList>
    </citation>
    <scope>NUCLEOTIDE SEQUENCE [LARGE SCALE GENOMIC DNA]</scope>
    <source>
        <strain evidence="3 4">UAMH 9510</strain>
    </source>
</reference>
<dbReference type="Gene3D" id="3.30.1250.10">
    <property type="entry name" value="Ribosome maturation protein SBDS, N-terminal domain"/>
    <property type="match status" value="1"/>
</dbReference>
<dbReference type="Pfam" id="PF01172">
    <property type="entry name" value="SBDS_N"/>
    <property type="match status" value="1"/>
</dbReference>
<dbReference type="Proteomes" id="UP000182235">
    <property type="component" value="Unassembled WGS sequence"/>
</dbReference>
<evidence type="ECO:0000313" key="3">
    <source>
        <dbReference type="EMBL" id="OJD12578.1"/>
    </source>
</evidence>
<dbReference type="InterPro" id="IPR019783">
    <property type="entry name" value="SDO1/SBDS_N"/>
</dbReference>
<dbReference type="PANTHER" id="PTHR10927:SF2">
    <property type="entry name" value="RESTRICTION OF TELOMERE CAPPING PROTEIN 3"/>
    <property type="match status" value="1"/>
</dbReference>
<evidence type="ECO:0000259" key="2">
    <source>
        <dbReference type="Pfam" id="PF01172"/>
    </source>
</evidence>
<evidence type="ECO:0000313" key="4">
    <source>
        <dbReference type="Proteomes" id="UP000182235"/>
    </source>
</evidence>